<name>A0A8R1EQ56_CAEJA</name>
<keyword evidence="2" id="KW-1185">Reference proteome</keyword>
<evidence type="ECO:0000313" key="1">
    <source>
        <dbReference type="EnsemblMetazoa" id="CJA39646.1"/>
    </source>
</evidence>
<evidence type="ECO:0000313" key="2">
    <source>
        <dbReference type="Proteomes" id="UP000005237"/>
    </source>
</evidence>
<protein>
    <submittedName>
        <fullName evidence="1">Uncharacterized protein</fullName>
    </submittedName>
</protein>
<reference evidence="2" key="1">
    <citation type="submission" date="2010-08" db="EMBL/GenBank/DDBJ databases">
        <authorList>
            <consortium name="Caenorhabditis japonica Sequencing Consortium"/>
            <person name="Wilson R.K."/>
        </authorList>
    </citation>
    <scope>NUCLEOTIDE SEQUENCE [LARGE SCALE GENOMIC DNA]</scope>
    <source>
        <strain evidence="2">DF5081</strain>
    </source>
</reference>
<organism evidence="1 2">
    <name type="scientific">Caenorhabditis japonica</name>
    <dbReference type="NCBI Taxonomy" id="281687"/>
    <lineage>
        <taxon>Eukaryota</taxon>
        <taxon>Metazoa</taxon>
        <taxon>Ecdysozoa</taxon>
        <taxon>Nematoda</taxon>
        <taxon>Chromadorea</taxon>
        <taxon>Rhabditida</taxon>
        <taxon>Rhabditina</taxon>
        <taxon>Rhabditomorpha</taxon>
        <taxon>Rhabditoidea</taxon>
        <taxon>Rhabditidae</taxon>
        <taxon>Peloderinae</taxon>
        <taxon>Caenorhabditis</taxon>
    </lineage>
</organism>
<accession>A0A8R1EQ56</accession>
<dbReference type="EnsemblMetazoa" id="CJA39646.1">
    <property type="protein sequence ID" value="CJA39646.1"/>
    <property type="gene ID" value="WBGene00215493"/>
</dbReference>
<reference evidence="1" key="2">
    <citation type="submission" date="2022-06" db="UniProtKB">
        <authorList>
            <consortium name="EnsemblMetazoa"/>
        </authorList>
    </citation>
    <scope>IDENTIFICATION</scope>
    <source>
        <strain evidence="1">DF5081</strain>
    </source>
</reference>
<sequence>MTLVYHNAGPLFPWAGKKPTWGQMYVLRPPGANSISGNQENQKCDRTLMKKLSSRIKKSFPYAKSYMMMQEIVELEERAALAFARPTKPVRMVFDINTENCSPRRMMQEYQAAMAIVTELQSTLVRNYRKSGTKSTTVRKTRPNR</sequence>
<dbReference type="AlphaFoldDB" id="A0A8R1EQ56"/>
<dbReference type="Proteomes" id="UP000005237">
    <property type="component" value="Unassembled WGS sequence"/>
</dbReference>
<proteinExistence type="predicted"/>